<dbReference type="Proteomes" id="UP000447873">
    <property type="component" value="Unassembled WGS sequence"/>
</dbReference>
<evidence type="ECO:0000256" key="6">
    <source>
        <dbReference type="ARBA" id="ARBA00022729"/>
    </source>
</evidence>
<keyword evidence="16" id="KW-1015">Disulfide bond</keyword>
<evidence type="ECO:0000313" key="21">
    <source>
        <dbReference type="EMBL" id="KAE9976296.1"/>
    </source>
</evidence>
<feature type="disulfide bond" evidence="16">
    <location>
        <begin position="27"/>
        <end position="35"/>
    </location>
</feature>
<evidence type="ECO:0000256" key="1">
    <source>
        <dbReference type="ARBA" id="ARBA00000822"/>
    </source>
</evidence>
<feature type="domain" description="GH16" evidence="19">
    <location>
        <begin position="37"/>
        <end position="251"/>
    </location>
</feature>
<dbReference type="EC" id="3.2.-.-" evidence="14"/>
<dbReference type="PROSITE" id="PS51257">
    <property type="entry name" value="PROKAR_LIPOPROTEIN"/>
    <property type="match status" value="1"/>
</dbReference>
<reference evidence="20 22" key="1">
    <citation type="submission" date="2019-11" db="EMBL/GenBank/DDBJ databases">
        <title>Venturia inaequalis Genome Resource.</title>
        <authorList>
            <person name="Lichtner F.J."/>
        </authorList>
    </citation>
    <scope>NUCLEOTIDE SEQUENCE [LARGE SCALE GENOMIC DNA]</scope>
    <source>
        <strain evidence="21 23">120213</strain>
        <strain evidence="20">Bline_iso_100314</strain>
    </source>
</reference>
<evidence type="ECO:0000256" key="5">
    <source>
        <dbReference type="ARBA" id="ARBA00022679"/>
    </source>
</evidence>
<keyword evidence="5" id="KW-0808">Transferase</keyword>
<evidence type="ECO:0000259" key="19">
    <source>
        <dbReference type="PROSITE" id="PS51762"/>
    </source>
</evidence>
<evidence type="ECO:0000256" key="11">
    <source>
        <dbReference type="ARBA" id="ARBA00023295"/>
    </source>
</evidence>
<dbReference type="GO" id="GO:0005975">
    <property type="term" value="P:carbohydrate metabolic process"/>
    <property type="evidence" value="ECO:0007669"/>
    <property type="project" value="InterPro"/>
</dbReference>
<dbReference type="InterPro" id="IPR013320">
    <property type="entry name" value="ConA-like_dom_sf"/>
</dbReference>
<evidence type="ECO:0000313" key="22">
    <source>
        <dbReference type="Proteomes" id="UP000433883"/>
    </source>
</evidence>
<dbReference type="Pfam" id="PF00722">
    <property type="entry name" value="Glyco_hydro_16"/>
    <property type="match status" value="1"/>
</dbReference>
<dbReference type="SUPFAM" id="SSF49899">
    <property type="entry name" value="Concanavalin A-like lectins/glucanases"/>
    <property type="match status" value="1"/>
</dbReference>
<proteinExistence type="inferred from homology"/>
<protein>
    <recommendedName>
        <fullName evidence="14">Crh-like protein</fullName>
        <ecNumber evidence="14">3.2.-.-</ecNumber>
    </recommendedName>
</protein>
<dbReference type="InterPro" id="IPR000757">
    <property type="entry name" value="Beta-glucanase-like"/>
</dbReference>
<gene>
    <name evidence="20" type="ORF">BLS_009964</name>
    <name evidence="21" type="ORF">EG328_002705</name>
</gene>
<comment type="catalytic activity">
    <reaction evidence="1">
        <text>Random endo-hydrolysis of N-acetyl-beta-D-glucosaminide (1-&gt;4)-beta-linkages in chitin and chitodextrins.</text>
        <dbReference type="EC" id="3.2.1.14"/>
    </reaction>
</comment>
<organism evidence="20 22">
    <name type="scientific">Venturia inaequalis</name>
    <name type="common">Apple scab fungus</name>
    <dbReference type="NCBI Taxonomy" id="5025"/>
    <lineage>
        <taxon>Eukaryota</taxon>
        <taxon>Fungi</taxon>
        <taxon>Dikarya</taxon>
        <taxon>Ascomycota</taxon>
        <taxon>Pezizomycotina</taxon>
        <taxon>Dothideomycetes</taxon>
        <taxon>Pleosporomycetidae</taxon>
        <taxon>Venturiales</taxon>
        <taxon>Venturiaceae</taxon>
        <taxon>Venturia</taxon>
    </lineage>
</organism>
<dbReference type="Proteomes" id="UP000433883">
    <property type="component" value="Unassembled WGS sequence"/>
</dbReference>
<dbReference type="CDD" id="cd02183">
    <property type="entry name" value="GH16_fungal_CRH1_transglycosylase"/>
    <property type="match status" value="1"/>
</dbReference>
<keyword evidence="7 14" id="KW-0378">Hydrolase</keyword>
<dbReference type="GO" id="GO:0008843">
    <property type="term" value="F:endochitinase activity"/>
    <property type="evidence" value="ECO:0007669"/>
    <property type="project" value="UniProtKB-EC"/>
</dbReference>
<sequence>MSSRIWATGALLSSFLLSVSAQLSTSCNPTVNATCPTDVGLTDSPFSTDFTKGKSTNWTAAIGTNLVYGTNGAEFIVKTKTDAPTLTTDFYIFFGYVEVKMRSASGTGVISSVVLASDDLDEIDWEWLGGNNTNVETNYFGKGNTTSYDRAIYYPVSTPNDKMHTYGINWTESAIVWSIDGTKVRTLAYSDAVGGKNFPQTPCKVSLGVWAAGTSSQSEGTITWAGGLTNFDDAPFTMYVESVKIENYSPGLNYEWSDQTGDYKSIKVLDTTTDSNSTSTETGTATSNSGGLSNPDGVVSGNSSDVSNTGTGTSGSGSASASASSSAQSTGTSSSGTERLLVSSTTFLLGVVATFILL</sequence>
<keyword evidence="8 14" id="KW-0472">Membrane</keyword>
<keyword evidence="11" id="KW-0326">Glycosidase</keyword>
<evidence type="ECO:0000256" key="8">
    <source>
        <dbReference type="ARBA" id="ARBA00023136"/>
    </source>
</evidence>
<dbReference type="PANTHER" id="PTHR10963:SF27">
    <property type="entry name" value="GLYCOSIDASE-RELATED"/>
    <property type="match status" value="1"/>
</dbReference>
<dbReference type="OrthoDB" id="4781at2759"/>
<feature type="chain" id="PRO_5044690484" description="Crh-like protein" evidence="18">
    <location>
        <begin position="22"/>
        <end position="358"/>
    </location>
</feature>
<feature type="compositionally biased region" description="Low complexity" evidence="17">
    <location>
        <begin position="272"/>
        <end position="284"/>
    </location>
</feature>
<dbReference type="InterPro" id="IPR017168">
    <property type="entry name" value="CHR-like"/>
</dbReference>
<evidence type="ECO:0000256" key="13">
    <source>
        <dbReference type="ARBA" id="ARBA00038074"/>
    </source>
</evidence>
<evidence type="ECO:0000256" key="14">
    <source>
        <dbReference type="PIRNR" id="PIRNR037299"/>
    </source>
</evidence>
<evidence type="ECO:0000256" key="4">
    <source>
        <dbReference type="ARBA" id="ARBA00022676"/>
    </source>
</evidence>
<dbReference type="EMBL" id="WNWS01000177">
    <property type="protein sequence ID" value="KAE9976296.1"/>
    <property type="molecule type" value="Genomic_DNA"/>
</dbReference>
<evidence type="ECO:0000256" key="15">
    <source>
        <dbReference type="PIRSR" id="PIRSR037299-1"/>
    </source>
</evidence>
<dbReference type="GO" id="GO:0009277">
    <property type="term" value="C:fungal-type cell wall"/>
    <property type="evidence" value="ECO:0007669"/>
    <property type="project" value="TreeGrafter"/>
</dbReference>
<evidence type="ECO:0000256" key="7">
    <source>
        <dbReference type="ARBA" id="ARBA00022801"/>
    </source>
</evidence>
<keyword evidence="12" id="KW-0961">Cell wall biogenesis/degradation</keyword>
<keyword evidence="4" id="KW-0328">Glycosyltransferase</keyword>
<dbReference type="PANTHER" id="PTHR10963">
    <property type="entry name" value="GLYCOSYL HYDROLASE-RELATED"/>
    <property type="match status" value="1"/>
</dbReference>
<feature type="region of interest" description="Disordered" evidence="17">
    <location>
        <begin position="272"/>
        <end position="336"/>
    </location>
</feature>
<feature type="compositionally biased region" description="Low complexity" evidence="17">
    <location>
        <begin position="297"/>
        <end position="336"/>
    </location>
</feature>
<dbReference type="PIRSF" id="PIRSF037299">
    <property type="entry name" value="Glycosidase_CRH1_prd"/>
    <property type="match status" value="1"/>
</dbReference>
<evidence type="ECO:0000256" key="3">
    <source>
        <dbReference type="ARBA" id="ARBA00022622"/>
    </source>
</evidence>
<dbReference type="GO" id="GO:0031505">
    <property type="term" value="P:fungal-type cell wall organization"/>
    <property type="evidence" value="ECO:0007669"/>
    <property type="project" value="TreeGrafter"/>
</dbReference>
<evidence type="ECO:0000256" key="9">
    <source>
        <dbReference type="ARBA" id="ARBA00023180"/>
    </source>
</evidence>
<evidence type="ECO:0000256" key="12">
    <source>
        <dbReference type="ARBA" id="ARBA00023316"/>
    </source>
</evidence>
<feature type="active site" description="Proton donor" evidence="15">
    <location>
        <position position="126"/>
    </location>
</feature>
<evidence type="ECO:0000256" key="10">
    <source>
        <dbReference type="ARBA" id="ARBA00023288"/>
    </source>
</evidence>
<dbReference type="GO" id="GO:0016757">
    <property type="term" value="F:glycosyltransferase activity"/>
    <property type="evidence" value="ECO:0007669"/>
    <property type="project" value="UniProtKB-KW"/>
</dbReference>
<dbReference type="EMBL" id="WNWQ01000954">
    <property type="protein sequence ID" value="KAE9962838.1"/>
    <property type="molecule type" value="Genomic_DNA"/>
</dbReference>
<feature type="signal peptide" evidence="18">
    <location>
        <begin position="1"/>
        <end position="21"/>
    </location>
</feature>
<evidence type="ECO:0000256" key="16">
    <source>
        <dbReference type="PIRSR" id="PIRSR037299-2"/>
    </source>
</evidence>
<dbReference type="GO" id="GO:0098552">
    <property type="term" value="C:side of membrane"/>
    <property type="evidence" value="ECO:0007669"/>
    <property type="project" value="UniProtKB-KW"/>
</dbReference>
<keyword evidence="9" id="KW-0325">Glycoprotein</keyword>
<evidence type="ECO:0000256" key="18">
    <source>
        <dbReference type="SAM" id="SignalP"/>
    </source>
</evidence>
<evidence type="ECO:0000313" key="23">
    <source>
        <dbReference type="Proteomes" id="UP000447873"/>
    </source>
</evidence>
<name>A0A8H3U4L0_VENIN</name>
<keyword evidence="10" id="KW-0449">Lipoprotein</keyword>
<dbReference type="Gene3D" id="2.60.120.200">
    <property type="match status" value="1"/>
</dbReference>
<comment type="caution">
    <text evidence="20">The sequence shown here is derived from an EMBL/GenBank/DDBJ whole genome shotgun (WGS) entry which is preliminary data.</text>
</comment>
<comment type="similarity">
    <text evidence="13">Belongs to the glycosyl hydrolase 16 family. CRH1 subfamily.</text>
</comment>
<evidence type="ECO:0000256" key="17">
    <source>
        <dbReference type="SAM" id="MobiDB-lite"/>
    </source>
</evidence>
<comment type="subcellular location">
    <subcellularLocation>
        <location evidence="2">Membrane</location>
        <topology evidence="2">Lipid-anchor</topology>
        <topology evidence="2">GPI-anchor</topology>
    </subcellularLocation>
</comment>
<dbReference type="AlphaFoldDB" id="A0A8H3U4L0"/>
<evidence type="ECO:0000256" key="2">
    <source>
        <dbReference type="ARBA" id="ARBA00004589"/>
    </source>
</evidence>
<accession>A0A8H3U4L0</accession>
<dbReference type="InterPro" id="IPR050546">
    <property type="entry name" value="Glycosyl_Hydrlase_16"/>
</dbReference>
<dbReference type="PROSITE" id="PS51762">
    <property type="entry name" value="GH16_2"/>
    <property type="match status" value="1"/>
</dbReference>
<keyword evidence="6 18" id="KW-0732">Signal</keyword>
<feature type="active site" description="Nucleophile" evidence="15">
    <location>
        <position position="122"/>
    </location>
</feature>
<evidence type="ECO:0000313" key="20">
    <source>
        <dbReference type="EMBL" id="KAE9962838.1"/>
    </source>
</evidence>
<keyword evidence="3" id="KW-0336">GPI-anchor</keyword>